<dbReference type="Proteomes" id="UP000008367">
    <property type="component" value="Unassembled WGS sequence"/>
</dbReference>
<evidence type="ECO:0000313" key="2">
    <source>
        <dbReference type="Proteomes" id="UP000008367"/>
    </source>
</evidence>
<protein>
    <submittedName>
        <fullName evidence="1">Smf domain protein</fullName>
    </submittedName>
</protein>
<evidence type="ECO:0000313" key="1">
    <source>
        <dbReference type="EMBL" id="EKM30458.1"/>
    </source>
</evidence>
<accession>A0A454CVN5</accession>
<name>A0A454CVN5_VIBHA</name>
<sequence>MKLRNDTDLAAWLKLSCLPGIGGGKMNKLLSKDTPSNIVGYST</sequence>
<dbReference type="EMBL" id="AJSR01001648">
    <property type="protein sequence ID" value="EKM30458.1"/>
    <property type="molecule type" value="Genomic_DNA"/>
</dbReference>
<feature type="non-terminal residue" evidence="1">
    <location>
        <position position="43"/>
    </location>
</feature>
<comment type="caution">
    <text evidence="1">The sequence shown here is derived from an EMBL/GenBank/DDBJ whole genome shotgun (WGS) entry which is preliminary data.</text>
</comment>
<reference evidence="1 2" key="1">
    <citation type="submission" date="2012-10" db="EMBL/GenBank/DDBJ databases">
        <title>Genome sequence of Vibrio Cholerae HENC-02.</title>
        <authorList>
            <person name="Eppinger M."/>
            <person name="Hasan N.A."/>
            <person name="Sengamalay N."/>
            <person name="Hine E."/>
            <person name="Su Q."/>
            <person name="Daugherty S.C."/>
            <person name="Young S."/>
            <person name="Sadzewicz L."/>
            <person name="Tallon L."/>
            <person name="Cebula T.A."/>
            <person name="Ravel J."/>
            <person name="Colwell R.R."/>
        </authorList>
    </citation>
    <scope>NUCLEOTIDE SEQUENCE [LARGE SCALE GENOMIC DNA]</scope>
    <source>
        <strain evidence="1 2">HENC-02</strain>
    </source>
</reference>
<organism evidence="1 2">
    <name type="scientific">Vibrio harveyi</name>
    <name type="common">Beneckea harveyi</name>
    <dbReference type="NCBI Taxonomy" id="669"/>
    <lineage>
        <taxon>Bacteria</taxon>
        <taxon>Pseudomonadati</taxon>
        <taxon>Pseudomonadota</taxon>
        <taxon>Gammaproteobacteria</taxon>
        <taxon>Vibrionales</taxon>
        <taxon>Vibrionaceae</taxon>
        <taxon>Vibrio</taxon>
    </lineage>
</organism>
<proteinExistence type="predicted"/>
<dbReference type="AlphaFoldDB" id="A0A454CVN5"/>
<gene>
    <name evidence="1" type="ORF">VCHENC02_3816</name>
</gene>